<dbReference type="PANTHER" id="PTHR11439">
    <property type="entry name" value="GAG-POL-RELATED RETROTRANSPOSON"/>
    <property type="match status" value="1"/>
</dbReference>
<evidence type="ECO:0000313" key="2">
    <source>
        <dbReference type="Proteomes" id="UP001497382"/>
    </source>
</evidence>
<dbReference type="EMBL" id="CAXIEN010000020">
    <property type="protein sequence ID" value="CAL1265951.1"/>
    <property type="molecule type" value="Genomic_DNA"/>
</dbReference>
<dbReference type="AlphaFoldDB" id="A0AAV1Z3J1"/>
<dbReference type="Proteomes" id="UP001497382">
    <property type="component" value="Unassembled WGS sequence"/>
</dbReference>
<evidence type="ECO:0000313" key="1">
    <source>
        <dbReference type="EMBL" id="CAL1265951.1"/>
    </source>
</evidence>
<accession>A0AAV1Z3J1</accession>
<proteinExistence type="predicted"/>
<comment type="caution">
    <text evidence="1">The sequence shown here is derived from an EMBL/GenBank/DDBJ whole genome shotgun (WGS) entry which is preliminary data.</text>
</comment>
<keyword evidence="2" id="KW-1185">Reference proteome</keyword>
<gene>
    <name evidence="1" type="ORF">LARSCL_LOCUS2837</name>
</gene>
<dbReference type="PANTHER" id="PTHR11439:SF483">
    <property type="entry name" value="PEPTIDE SYNTHASE GLIP-LIKE, PUTATIVE (AFU_ORTHOLOGUE AFUA_3G12920)-RELATED"/>
    <property type="match status" value="1"/>
</dbReference>
<organism evidence="1 2">
    <name type="scientific">Larinioides sclopetarius</name>
    <dbReference type="NCBI Taxonomy" id="280406"/>
    <lineage>
        <taxon>Eukaryota</taxon>
        <taxon>Metazoa</taxon>
        <taxon>Ecdysozoa</taxon>
        <taxon>Arthropoda</taxon>
        <taxon>Chelicerata</taxon>
        <taxon>Arachnida</taxon>
        <taxon>Araneae</taxon>
        <taxon>Araneomorphae</taxon>
        <taxon>Entelegynae</taxon>
        <taxon>Araneoidea</taxon>
        <taxon>Araneidae</taxon>
        <taxon>Larinioides</taxon>
    </lineage>
</organism>
<name>A0AAV1Z3J1_9ARAC</name>
<sequence>MTHDQTNKIQELITKFSLENSKPTYTPMEPGYIKTIDNNNLLKDNVKYRQAVGALLYISTVTRPDISAAVNILSLRNEKPRAKDWEAVKRTIRYLKTTVNLKLTFNTSEQPVLRAYADSDWANDPTDRKSTSGNLFMLGNNPILWNSKRQNCITMSSAEAEYVSAASAAQEVKWLTNLFNELDMPQEYPITLFEDNQACIKLAESDKHHQKTKNIDLRYHLLKHLVEEGVLRLKYLNSSSMCADILTKALPRTNFEKLRDSIINNGDCFKV</sequence>
<dbReference type="CDD" id="cd09272">
    <property type="entry name" value="RNase_HI_RT_Ty1"/>
    <property type="match status" value="1"/>
</dbReference>
<reference evidence="1 2" key="1">
    <citation type="submission" date="2024-04" db="EMBL/GenBank/DDBJ databases">
        <authorList>
            <person name="Rising A."/>
            <person name="Reimegard J."/>
            <person name="Sonavane S."/>
            <person name="Akerstrom W."/>
            <person name="Nylinder S."/>
            <person name="Hedman E."/>
            <person name="Kallberg Y."/>
        </authorList>
    </citation>
    <scope>NUCLEOTIDE SEQUENCE [LARGE SCALE GENOMIC DNA]</scope>
</reference>
<protein>
    <submittedName>
        <fullName evidence="1">Uncharacterized protein</fullName>
    </submittedName>
</protein>